<dbReference type="InterPro" id="IPR011990">
    <property type="entry name" value="TPR-like_helical_dom_sf"/>
</dbReference>
<dbReference type="EMBL" id="WNKQ01000003">
    <property type="protein sequence ID" value="KAF5852300.1"/>
    <property type="molecule type" value="Genomic_DNA"/>
</dbReference>
<organism evidence="3 4">
    <name type="scientific">Cochliobolus sativus</name>
    <name type="common">Common root rot and spot blotch fungus</name>
    <name type="synonym">Bipolaris sorokiniana</name>
    <dbReference type="NCBI Taxonomy" id="45130"/>
    <lineage>
        <taxon>Eukaryota</taxon>
        <taxon>Fungi</taxon>
        <taxon>Dikarya</taxon>
        <taxon>Ascomycota</taxon>
        <taxon>Pezizomycotina</taxon>
        <taxon>Dothideomycetes</taxon>
        <taxon>Pleosporomycetidae</taxon>
        <taxon>Pleosporales</taxon>
        <taxon>Pleosporineae</taxon>
        <taxon>Pleosporaceae</taxon>
        <taxon>Bipolaris</taxon>
    </lineage>
</organism>
<reference evidence="3" key="1">
    <citation type="submission" date="2019-11" db="EMBL/GenBank/DDBJ databases">
        <title>Bipolaris sorokiniana Genome sequencing.</title>
        <authorList>
            <person name="Wang H."/>
        </authorList>
    </citation>
    <scope>NUCLEOTIDE SEQUENCE</scope>
</reference>
<dbReference type="Gene3D" id="2.170.270.10">
    <property type="entry name" value="SET domain"/>
    <property type="match status" value="1"/>
</dbReference>
<protein>
    <recommendedName>
        <fullName evidence="2">SET domain-containing protein</fullName>
    </recommendedName>
</protein>
<dbReference type="Pfam" id="PF00856">
    <property type="entry name" value="SET"/>
    <property type="match status" value="1"/>
</dbReference>
<feature type="domain" description="SET" evidence="2">
    <location>
        <begin position="353"/>
        <end position="546"/>
    </location>
</feature>
<evidence type="ECO:0000256" key="1">
    <source>
        <dbReference type="SAM" id="MobiDB-lite"/>
    </source>
</evidence>
<name>A0A8H6DZF8_COCSA</name>
<gene>
    <name evidence="3" type="ORF">GGP41_007760</name>
</gene>
<dbReference type="Proteomes" id="UP000624244">
    <property type="component" value="Unassembled WGS sequence"/>
</dbReference>
<dbReference type="OMA" id="NLQHWGF"/>
<evidence type="ECO:0000313" key="4">
    <source>
        <dbReference type="Proteomes" id="UP000624244"/>
    </source>
</evidence>
<dbReference type="InterPro" id="IPR053209">
    <property type="entry name" value="Gramillin-biosynth_MTr"/>
</dbReference>
<dbReference type="PANTHER" id="PTHR47643">
    <property type="entry name" value="TPR DOMAIN PROTEIN (AFU_ORTHOLOGUE AFUA_5G12710)"/>
    <property type="match status" value="1"/>
</dbReference>
<feature type="region of interest" description="Disordered" evidence="1">
    <location>
        <begin position="1"/>
        <end position="35"/>
    </location>
</feature>
<comment type="caution">
    <text evidence="3">The sequence shown here is derived from an EMBL/GenBank/DDBJ whole genome shotgun (WGS) entry which is preliminary data.</text>
</comment>
<proteinExistence type="predicted"/>
<dbReference type="SUPFAM" id="SSF82199">
    <property type="entry name" value="SET domain"/>
    <property type="match status" value="1"/>
</dbReference>
<dbReference type="PROSITE" id="PS50280">
    <property type="entry name" value="SET"/>
    <property type="match status" value="1"/>
</dbReference>
<sequence>MDVRRDLDEYTQTMQQQKRFLQDAKKKQGQRPRDRKGRDIMLFEFMMVSAANIQRAGSEDTQMIHSSFVPPAYPPCTTSLDALKSIAIEDLRLETHHRGYYLILRAITPPNRMTAILVLVEDEHGDVTMLQMYQQEDEASRPASTVVDKGSILLIKEPFFKVTASGDYSLRVDHLSDIIFLGNDDSRVPPSWRRRLFELGRSADSLKLEGNGFVGKGEYWRAIDKYSDALAHSATPDEIKVIKRNRSLAYLKTRQYDAALSDTGFPDFGVEASEKALFRAAEALYHLTRYEECCNILEKLCKIFPNNEQAVAAHTRARHRFCESSIGEFDFKLLQTEARKRIPPHLDHGTYIGPVTVQKAKGKGRGLFTTASMKAGDLVLCEKAFCHAHVDDSGESNAKMTLLMNVETDTAFMGGQAHLIQLITQKLYKNPSMAAAFTELHHGDYKTVDKMSVDGQPVVDTFLVERTMALNVFGCPVTSLKSHNDVMSNKVSKRDGTFHSCGIWIKASYINHSCLGNVRRSFIGDMMIVRACKDLEAGTELAFPYVAPEGDYTPKVEQKFKNWGFICRCALCEDIKATKPSEVTKRRSLLGQLDRLCKSGLIAHNFPIKFERLIMALNETYKFPAEEVPRLLLWDPQLLLTRIYMEKRDLTKGLESVAKTLHTLGFIVTGLDQTRAALVVNKWGHIVDHIVEVFLHGQSAFEKLGIWEKSKQAEQYAKVAYRILVGEEASFNRTCNTAL</sequence>
<dbReference type="SUPFAM" id="SSF48452">
    <property type="entry name" value="TPR-like"/>
    <property type="match status" value="1"/>
</dbReference>
<dbReference type="InterPro" id="IPR046341">
    <property type="entry name" value="SET_dom_sf"/>
</dbReference>
<dbReference type="PANTHER" id="PTHR47643:SF2">
    <property type="entry name" value="TPR DOMAIN PROTEIN (AFU_ORTHOLOGUE AFUA_5G12710)"/>
    <property type="match status" value="1"/>
</dbReference>
<dbReference type="Gene3D" id="1.25.40.10">
    <property type="entry name" value="Tetratricopeptide repeat domain"/>
    <property type="match status" value="1"/>
</dbReference>
<feature type="compositionally biased region" description="Polar residues" evidence="1">
    <location>
        <begin position="10"/>
        <end position="19"/>
    </location>
</feature>
<dbReference type="CDD" id="cd20071">
    <property type="entry name" value="SET_SMYD"/>
    <property type="match status" value="1"/>
</dbReference>
<evidence type="ECO:0000259" key="2">
    <source>
        <dbReference type="PROSITE" id="PS50280"/>
    </source>
</evidence>
<accession>A0A8H6DZF8</accession>
<evidence type="ECO:0000313" key="3">
    <source>
        <dbReference type="EMBL" id="KAF5852300.1"/>
    </source>
</evidence>
<dbReference type="InterPro" id="IPR001214">
    <property type="entry name" value="SET_dom"/>
</dbReference>
<dbReference type="AlphaFoldDB" id="A0A8H6DZF8"/>